<evidence type="ECO:0000313" key="2">
    <source>
        <dbReference type="EMBL" id="UZF48508.1"/>
    </source>
</evidence>
<protein>
    <submittedName>
        <fullName evidence="2">Uncharacterized protein</fullName>
    </submittedName>
</protein>
<accession>A0AA46X1T0</accession>
<dbReference type="RefSeq" id="WP_229582533.1">
    <property type="nucleotide sequence ID" value="NZ_CP083976.1"/>
</dbReference>
<feature type="compositionally biased region" description="Acidic residues" evidence="1">
    <location>
        <begin position="66"/>
        <end position="79"/>
    </location>
</feature>
<evidence type="ECO:0000313" key="3">
    <source>
        <dbReference type="Proteomes" id="UP001162740"/>
    </source>
</evidence>
<name>A0AA46X1T0_RHORH</name>
<dbReference type="EMBL" id="CP083976">
    <property type="protein sequence ID" value="UZF48508.1"/>
    <property type="molecule type" value="Genomic_DNA"/>
</dbReference>
<reference evidence="2 3" key="1">
    <citation type="journal article" date="2021" name="Front. Microbiol.">
        <title>Bacterial Transformation of Aromatic Monomers in Softwood Black Liquor.</title>
        <authorList>
            <person name="Navas L.E."/>
            <person name="Dexter G."/>
            <person name="Liu J."/>
            <person name="Levy-Booth D."/>
            <person name="Cho M."/>
            <person name="Jang S.K."/>
            <person name="Mansfield S.D."/>
            <person name="Renneckar S."/>
            <person name="Mohn W.W."/>
            <person name="Eltis L.D."/>
        </authorList>
    </citation>
    <scope>NUCLEOTIDE SEQUENCE [LARGE SCALE GENOMIC DNA]</scope>
    <source>
        <strain evidence="2 3">GD02</strain>
    </source>
</reference>
<gene>
    <name evidence="2" type="ORF">KUM34_029500</name>
</gene>
<keyword evidence="2" id="KW-0614">Plasmid</keyword>
<geneLocation type="plasmid" evidence="2 3">
    <name>pGD02.2.2</name>
</geneLocation>
<organism evidence="2 3">
    <name type="scientific">Rhodococcus rhodochrous</name>
    <dbReference type="NCBI Taxonomy" id="1829"/>
    <lineage>
        <taxon>Bacteria</taxon>
        <taxon>Bacillati</taxon>
        <taxon>Actinomycetota</taxon>
        <taxon>Actinomycetes</taxon>
        <taxon>Mycobacteriales</taxon>
        <taxon>Nocardiaceae</taxon>
        <taxon>Rhodococcus</taxon>
    </lineage>
</organism>
<evidence type="ECO:0000256" key="1">
    <source>
        <dbReference type="SAM" id="MobiDB-lite"/>
    </source>
</evidence>
<proteinExistence type="predicted"/>
<feature type="region of interest" description="Disordered" evidence="1">
    <location>
        <begin position="48"/>
        <end position="79"/>
    </location>
</feature>
<dbReference type="Proteomes" id="UP001162740">
    <property type="component" value="Plasmid pGD02.2.2"/>
</dbReference>
<sequence>MRKIGQPEAVPLFVDVERDANRLGTSCRKVLFRFGTGDELVDQVSLPRGRPAAEQSFDRSHVGGDNDQDVGEDIGEVDL</sequence>
<dbReference type="AlphaFoldDB" id="A0AA46X1T0"/>